<dbReference type="AlphaFoldDB" id="A0A0N0XGU4"/>
<name>A0A0N0XGU4_9NEIS</name>
<dbReference type="EMBL" id="LAQT01000031">
    <property type="protein sequence ID" value="KPC50192.1"/>
    <property type="molecule type" value="Genomic_DNA"/>
</dbReference>
<evidence type="ECO:0000256" key="1">
    <source>
        <dbReference type="SAM" id="MobiDB-lite"/>
    </source>
</evidence>
<feature type="region of interest" description="Disordered" evidence="1">
    <location>
        <begin position="1"/>
        <end position="21"/>
    </location>
</feature>
<dbReference type="Proteomes" id="UP000037939">
    <property type="component" value="Unassembled WGS sequence"/>
</dbReference>
<evidence type="ECO:0000313" key="2">
    <source>
        <dbReference type="EMBL" id="KPC50192.1"/>
    </source>
</evidence>
<organism evidence="2 3">
    <name type="scientific">Amantichitinum ursilacus</name>
    <dbReference type="NCBI Taxonomy" id="857265"/>
    <lineage>
        <taxon>Bacteria</taxon>
        <taxon>Pseudomonadati</taxon>
        <taxon>Pseudomonadota</taxon>
        <taxon>Betaproteobacteria</taxon>
        <taxon>Neisseriales</taxon>
        <taxon>Chitinibacteraceae</taxon>
        <taxon>Amantichitinum</taxon>
    </lineage>
</organism>
<comment type="caution">
    <text evidence="2">The sequence shown here is derived from an EMBL/GenBank/DDBJ whole genome shotgun (WGS) entry which is preliminary data.</text>
</comment>
<accession>A0A0N0XGU4</accession>
<sequence length="80" mass="8654">MATAEYKSVPHSSSNSRILGIEQNEDNPEIIKLVFDKADLIRAGLLPDIPILASLLNGNVVLSPYPYDTADFDAATGRPL</sequence>
<protein>
    <submittedName>
        <fullName evidence="2">Uncharacterized protein</fullName>
    </submittedName>
</protein>
<evidence type="ECO:0000313" key="3">
    <source>
        <dbReference type="Proteomes" id="UP000037939"/>
    </source>
</evidence>
<keyword evidence="3" id="KW-1185">Reference proteome</keyword>
<reference evidence="2 3" key="1">
    <citation type="submission" date="2015-07" db="EMBL/GenBank/DDBJ databases">
        <title>Draft genome sequence of the Amantichitinum ursilacus IGB-41, a new chitin-degrading bacterium.</title>
        <authorList>
            <person name="Kirstahler P."/>
            <person name="Guenther M."/>
            <person name="Grumaz C."/>
            <person name="Rupp S."/>
            <person name="Zibek S."/>
            <person name="Sohn K."/>
        </authorList>
    </citation>
    <scope>NUCLEOTIDE SEQUENCE [LARGE SCALE GENOMIC DNA]</scope>
    <source>
        <strain evidence="2 3">IGB-41</strain>
    </source>
</reference>
<proteinExistence type="predicted"/>
<gene>
    <name evidence="2" type="ORF">WG78_18345</name>
</gene>
<dbReference type="RefSeq" id="WP_152969286.1">
    <property type="nucleotide sequence ID" value="NZ_LAQT01000031.1"/>
</dbReference>